<evidence type="ECO:0000313" key="7">
    <source>
        <dbReference type="Proteomes" id="UP000317648"/>
    </source>
</evidence>
<dbReference type="PANTHER" id="PTHR33254">
    <property type="entry name" value="4-HYDROXY-4-METHYL-2-OXOGLUTARATE ALDOLASE 3-RELATED"/>
    <property type="match status" value="1"/>
</dbReference>
<evidence type="ECO:0000256" key="1">
    <source>
        <dbReference type="ARBA" id="ARBA00001968"/>
    </source>
</evidence>
<feature type="binding site" evidence="5">
    <location>
        <begin position="97"/>
        <end position="100"/>
    </location>
    <ligand>
        <name>substrate</name>
    </ligand>
</feature>
<feature type="binding site" evidence="5">
    <location>
        <position position="119"/>
    </location>
    <ligand>
        <name>substrate</name>
    </ligand>
</feature>
<keyword evidence="5" id="KW-0460">Magnesium</keyword>
<dbReference type="InterPro" id="IPR036704">
    <property type="entry name" value="RraA/RraA-like_sf"/>
</dbReference>
<feature type="binding site" evidence="5">
    <location>
        <position position="120"/>
    </location>
    <ligand>
        <name>Mg(2+)</name>
        <dbReference type="ChEBI" id="CHEBI:18420"/>
    </ligand>
</feature>
<evidence type="ECO:0000256" key="3">
    <source>
        <dbReference type="ARBA" id="ARBA00029596"/>
    </source>
</evidence>
<evidence type="ECO:0000256" key="2">
    <source>
        <dbReference type="ARBA" id="ARBA00016549"/>
    </source>
</evidence>
<dbReference type="SUPFAM" id="SSF89562">
    <property type="entry name" value="RraA-like"/>
    <property type="match status" value="1"/>
</dbReference>
<dbReference type="PANTHER" id="PTHR33254:SF4">
    <property type="entry name" value="4-HYDROXY-4-METHYL-2-OXOGLUTARATE ALDOLASE 3-RELATED"/>
    <property type="match status" value="1"/>
</dbReference>
<dbReference type="KEGG" id="lcre:Pla8534_35630"/>
<keyword evidence="7" id="KW-1185">Reference proteome</keyword>
<keyword evidence="5" id="KW-0479">Metal-binding</keyword>
<evidence type="ECO:0000313" key="6">
    <source>
        <dbReference type="EMBL" id="QDU95746.1"/>
    </source>
</evidence>
<protein>
    <recommendedName>
        <fullName evidence="2">Putative 4-hydroxy-4-methyl-2-oxoglutarate aldolase</fullName>
    </recommendedName>
    <alternativeName>
        <fullName evidence="3">Regulator of ribonuclease activity homolog</fullName>
    </alternativeName>
    <alternativeName>
        <fullName evidence="4">RraA-like protein</fullName>
    </alternativeName>
</protein>
<accession>A0A518DV77</accession>
<comment type="cofactor">
    <cofactor evidence="5">
        <name>Mg(2+)</name>
        <dbReference type="ChEBI" id="CHEBI:18420"/>
    </cofactor>
</comment>
<gene>
    <name evidence="6" type="primary">proA_2</name>
    <name evidence="6" type="ORF">Pla8534_35630</name>
</gene>
<dbReference type="Gene3D" id="3.50.30.40">
    <property type="entry name" value="Ribonuclease E inhibitor RraA/RraA-like"/>
    <property type="match status" value="1"/>
</dbReference>
<proteinExistence type="predicted"/>
<dbReference type="CDD" id="cd16841">
    <property type="entry name" value="RraA_family"/>
    <property type="match status" value="1"/>
</dbReference>
<dbReference type="Proteomes" id="UP000317648">
    <property type="component" value="Chromosome"/>
</dbReference>
<dbReference type="Pfam" id="PF03737">
    <property type="entry name" value="RraA-like"/>
    <property type="match status" value="1"/>
</dbReference>
<comment type="cofactor">
    <cofactor evidence="1">
        <name>a divalent metal cation</name>
        <dbReference type="ChEBI" id="CHEBI:60240"/>
    </cofactor>
</comment>
<dbReference type="EMBL" id="CP036433">
    <property type="protein sequence ID" value="QDU95746.1"/>
    <property type="molecule type" value="Genomic_DNA"/>
</dbReference>
<evidence type="ECO:0000256" key="5">
    <source>
        <dbReference type="PIRSR" id="PIRSR605493-1"/>
    </source>
</evidence>
<name>A0A518DV77_9BACT</name>
<dbReference type="GO" id="GO:0046872">
    <property type="term" value="F:metal ion binding"/>
    <property type="evidence" value="ECO:0007669"/>
    <property type="project" value="UniProtKB-KW"/>
</dbReference>
<organism evidence="6 7">
    <name type="scientific">Lignipirellula cremea</name>
    <dbReference type="NCBI Taxonomy" id="2528010"/>
    <lineage>
        <taxon>Bacteria</taxon>
        <taxon>Pseudomonadati</taxon>
        <taxon>Planctomycetota</taxon>
        <taxon>Planctomycetia</taxon>
        <taxon>Pirellulales</taxon>
        <taxon>Pirellulaceae</taxon>
        <taxon>Lignipirellula</taxon>
    </lineage>
</organism>
<reference evidence="6 7" key="1">
    <citation type="submission" date="2019-02" db="EMBL/GenBank/DDBJ databases">
        <title>Deep-cultivation of Planctomycetes and their phenomic and genomic characterization uncovers novel biology.</title>
        <authorList>
            <person name="Wiegand S."/>
            <person name="Jogler M."/>
            <person name="Boedeker C."/>
            <person name="Pinto D."/>
            <person name="Vollmers J."/>
            <person name="Rivas-Marin E."/>
            <person name="Kohn T."/>
            <person name="Peeters S.H."/>
            <person name="Heuer A."/>
            <person name="Rast P."/>
            <person name="Oberbeckmann S."/>
            <person name="Bunk B."/>
            <person name="Jeske O."/>
            <person name="Meyerdierks A."/>
            <person name="Storesund J.E."/>
            <person name="Kallscheuer N."/>
            <person name="Luecker S."/>
            <person name="Lage O.M."/>
            <person name="Pohl T."/>
            <person name="Merkel B.J."/>
            <person name="Hornburger P."/>
            <person name="Mueller R.-W."/>
            <person name="Bruemmer F."/>
            <person name="Labrenz M."/>
            <person name="Spormann A.M."/>
            <person name="Op den Camp H."/>
            <person name="Overmann J."/>
            <person name="Amann R."/>
            <person name="Jetten M.S.M."/>
            <person name="Mascher T."/>
            <person name="Medema M.H."/>
            <person name="Devos D.P."/>
            <person name="Kaster A.-K."/>
            <person name="Ovreas L."/>
            <person name="Rohde M."/>
            <person name="Galperin M.Y."/>
            <person name="Jogler C."/>
        </authorList>
    </citation>
    <scope>NUCLEOTIDE SEQUENCE [LARGE SCALE GENOMIC DNA]</scope>
    <source>
        <strain evidence="6 7">Pla85_3_4</strain>
    </source>
</reference>
<dbReference type="AlphaFoldDB" id="A0A518DV77"/>
<sequence>MDMSEITIEMMRASLYSAVVADALDAAGRTLQSPRMPWLQVAGAGVLVGRCRTTLWVDMAHEDPTPYDLELKAVDACQPDDVFIVAAAGSLRSAAWGELLSTAARAQGCVGAIVDGGARDSAKLGAMNFPVFARGMSVYDSKNRQRVVDIDIPVEIEGVLFSPGDLVFADTDGVVVVPQAVEEEVIQSAWKKAHDENKVRDALAGGMSATEAFRVYGVL</sequence>
<evidence type="ECO:0000256" key="4">
    <source>
        <dbReference type="ARBA" id="ARBA00030169"/>
    </source>
</evidence>
<dbReference type="InterPro" id="IPR005493">
    <property type="entry name" value="RraA/RraA-like"/>
</dbReference>